<dbReference type="PANTHER" id="PTHR21485">
    <property type="entry name" value="HAD SUPERFAMILY MEMBERS CMAS AND KDSC"/>
    <property type="match status" value="1"/>
</dbReference>
<evidence type="ECO:0000313" key="2">
    <source>
        <dbReference type="Proteomes" id="UP000269883"/>
    </source>
</evidence>
<protein>
    <submittedName>
        <fullName evidence="1">Acylneuraminate cytidylyltransferase</fullName>
    </submittedName>
</protein>
<reference evidence="1 2" key="1">
    <citation type="journal article" date="2018" name="Sci. Adv.">
        <title>Multi-heme cytochromes provide a pathway for survival in energy-limited environments.</title>
        <authorList>
            <person name="Deng X."/>
            <person name="Dohmae N."/>
            <person name="Nealson K.H."/>
            <person name="Hashimoto K."/>
            <person name="Okamoto A."/>
        </authorList>
    </citation>
    <scope>NUCLEOTIDE SEQUENCE [LARGE SCALE GENOMIC DNA]</scope>
    <source>
        <strain evidence="1 2">IS5</strain>
    </source>
</reference>
<dbReference type="GO" id="GO:0008781">
    <property type="term" value="F:N-acylneuraminate cytidylyltransferase activity"/>
    <property type="evidence" value="ECO:0007669"/>
    <property type="project" value="TreeGrafter"/>
</dbReference>
<organism evidence="1 2">
    <name type="scientific">Desulfovibrio ferrophilus</name>
    <dbReference type="NCBI Taxonomy" id="241368"/>
    <lineage>
        <taxon>Bacteria</taxon>
        <taxon>Pseudomonadati</taxon>
        <taxon>Thermodesulfobacteriota</taxon>
        <taxon>Desulfovibrionia</taxon>
        <taxon>Desulfovibrionales</taxon>
        <taxon>Desulfovibrionaceae</taxon>
        <taxon>Desulfovibrio</taxon>
    </lineage>
</organism>
<dbReference type="Pfam" id="PF02348">
    <property type="entry name" value="CTP_transf_3"/>
    <property type="match status" value="1"/>
</dbReference>
<dbReference type="Proteomes" id="UP000269883">
    <property type="component" value="Chromosome"/>
</dbReference>
<accession>A0A2Z6B196</accession>
<dbReference type="CDD" id="cd02513">
    <property type="entry name" value="CMP-NeuAc_Synthase"/>
    <property type="match status" value="1"/>
</dbReference>
<gene>
    <name evidence="1" type="ORF">DFE_2571</name>
</gene>
<keyword evidence="2" id="KW-1185">Reference proteome</keyword>
<dbReference type="RefSeq" id="WP_197723436.1">
    <property type="nucleotide sequence ID" value="NZ_AP017378.1"/>
</dbReference>
<dbReference type="PANTHER" id="PTHR21485:SF6">
    <property type="entry name" value="N-ACYLNEURAMINATE CYTIDYLYLTRANSFERASE-RELATED"/>
    <property type="match status" value="1"/>
</dbReference>
<keyword evidence="1" id="KW-0808">Transferase</keyword>
<keyword evidence="1" id="KW-0548">Nucleotidyltransferase</keyword>
<proteinExistence type="predicted"/>
<dbReference type="AlphaFoldDB" id="A0A2Z6B196"/>
<sequence>MNKQGSRPEVLAIIPARGGSKGLPRKNILPLGGMPLVAWSIRAALEAKRITRVVVSTDDEEIAAVARNWGAEVPFLRPAELAGDRSNVIEGIKHVLAELQHREGYSPDAYCALYPTHPFRLPGLIDQLTALLVDTRSKVVTARQLDTAPCTWSVPTGTGYRFITPDQSQSLRPAYRPYGLYEGKTVKKPTQHFCLHVVDDPVQLIDIDTEQDLRLANAVVEAGLFPNGARQ</sequence>
<evidence type="ECO:0000313" key="1">
    <source>
        <dbReference type="EMBL" id="BBD09297.1"/>
    </source>
</evidence>
<dbReference type="Gene3D" id="3.90.550.10">
    <property type="entry name" value="Spore Coat Polysaccharide Biosynthesis Protein SpsA, Chain A"/>
    <property type="match status" value="1"/>
</dbReference>
<dbReference type="SUPFAM" id="SSF53448">
    <property type="entry name" value="Nucleotide-diphospho-sugar transferases"/>
    <property type="match status" value="1"/>
</dbReference>
<dbReference type="InterPro" id="IPR050793">
    <property type="entry name" value="CMP-NeuNAc_synthase"/>
</dbReference>
<dbReference type="EMBL" id="AP017378">
    <property type="protein sequence ID" value="BBD09297.1"/>
    <property type="molecule type" value="Genomic_DNA"/>
</dbReference>
<name>A0A2Z6B196_9BACT</name>
<dbReference type="InterPro" id="IPR003329">
    <property type="entry name" value="Cytidylyl_trans"/>
</dbReference>
<dbReference type="InterPro" id="IPR029044">
    <property type="entry name" value="Nucleotide-diphossugar_trans"/>
</dbReference>
<dbReference type="KEGG" id="dfl:DFE_2571"/>